<dbReference type="PANTHER" id="PTHR43056">
    <property type="entry name" value="PEPTIDASE S9 PROLYL OLIGOPEPTIDASE"/>
    <property type="match status" value="1"/>
</dbReference>
<evidence type="ECO:0000313" key="4">
    <source>
        <dbReference type="EMBL" id="ASR51448.1"/>
    </source>
</evidence>
<evidence type="ECO:0000256" key="1">
    <source>
        <dbReference type="ARBA" id="ARBA00022801"/>
    </source>
</evidence>
<dbReference type="InterPro" id="IPR008979">
    <property type="entry name" value="Galactose-bd-like_sf"/>
</dbReference>
<dbReference type="SUPFAM" id="SSF53474">
    <property type="entry name" value="alpha/beta-Hydrolases"/>
    <property type="match status" value="1"/>
</dbReference>
<evidence type="ECO:0000256" key="2">
    <source>
        <dbReference type="SAM" id="MobiDB-lite"/>
    </source>
</evidence>
<organism evidence="4 5">
    <name type="scientific">Blastomonas fulva</name>
    <dbReference type="NCBI Taxonomy" id="1550728"/>
    <lineage>
        <taxon>Bacteria</taxon>
        <taxon>Pseudomonadati</taxon>
        <taxon>Pseudomonadota</taxon>
        <taxon>Alphaproteobacteria</taxon>
        <taxon>Sphingomonadales</taxon>
        <taxon>Sphingomonadaceae</taxon>
        <taxon>Blastomonas</taxon>
    </lineage>
</organism>
<dbReference type="SMART" id="SM00939">
    <property type="entry name" value="PepX_C"/>
    <property type="match status" value="1"/>
</dbReference>
<reference evidence="4 5" key="1">
    <citation type="submission" date="2017-03" db="EMBL/GenBank/DDBJ databases">
        <title>Complete genome sequence of Blastomonas fulva degrading microcsystin LR.</title>
        <authorList>
            <person name="Lee H.-g."/>
            <person name="Jin L."/>
            <person name="oh H.-M."/>
        </authorList>
    </citation>
    <scope>NUCLEOTIDE SEQUENCE [LARGE SCALE GENOMIC DNA]</scope>
    <source>
        <strain evidence="4 5">T2</strain>
    </source>
</reference>
<dbReference type="EMBL" id="CP020083">
    <property type="protein sequence ID" value="ASR51448.1"/>
    <property type="molecule type" value="Genomic_DNA"/>
</dbReference>
<evidence type="ECO:0000313" key="5">
    <source>
        <dbReference type="Proteomes" id="UP000258016"/>
    </source>
</evidence>
<feature type="domain" description="Xaa-Pro dipeptidyl-peptidase C-terminal" evidence="3">
    <location>
        <begin position="309"/>
        <end position="549"/>
    </location>
</feature>
<keyword evidence="5" id="KW-1185">Reference proteome</keyword>
<evidence type="ECO:0000259" key="3">
    <source>
        <dbReference type="SMART" id="SM00939"/>
    </source>
</evidence>
<dbReference type="GeneID" id="303485552"/>
<dbReference type="InterPro" id="IPR013736">
    <property type="entry name" value="Xaa-Pro_dipept_C"/>
</dbReference>
<protein>
    <recommendedName>
        <fullName evidence="3">Xaa-Pro dipeptidyl-peptidase C-terminal domain-containing protein</fullName>
    </recommendedName>
</protein>
<dbReference type="Pfam" id="PF08530">
    <property type="entry name" value="PepX_C"/>
    <property type="match status" value="1"/>
</dbReference>
<dbReference type="PANTHER" id="PTHR43056:SF10">
    <property type="entry name" value="COCE_NOND FAMILY, PUTATIVE (AFU_ORTHOLOGUE AFUA_7G00600)-RELATED"/>
    <property type="match status" value="1"/>
</dbReference>
<dbReference type="NCBIfam" id="TIGR00976">
    <property type="entry name" value="CocE_NonD"/>
    <property type="match status" value="2"/>
</dbReference>
<dbReference type="Pfam" id="PF02129">
    <property type="entry name" value="Peptidase_S15"/>
    <property type="match status" value="1"/>
</dbReference>
<keyword evidence="1" id="KW-0378">Hydrolase</keyword>
<dbReference type="Gene3D" id="1.10.3020.20">
    <property type="match status" value="1"/>
</dbReference>
<gene>
    <name evidence="4" type="ORF">B5J99_08220</name>
</gene>
<feature type="region of interest" description="Disordered" evidence="2">
    <location>
        <begin position="1"/>
        <end position="21"/>
    </location>
</feature>
<dbReference type="Gene3D" id="3.40.50.1820">
    <property type="entry name" value="alpha/beta hydrolase"/>
    <property type="match status" value="1"/>
</dbReference>
<sequence length="561" mass="63257">MTETFELAMLPGTDPATNPYKPPLPPLGVHSEVVDGMLFERNVPVKMRDGITIYVDLFRPEGAAGERDLPVLLAWSPYGKHGKANNLWPPAGIEDGWISRHTAFEAPDPVYWTKAGYAVCYPDPRGSWLSEGELRHNGQGEGEDVYDLIEWLGRQDWSNGKVGMTGVSYLACIQYLVGPMKPPHLAALNPWEGFSDWYREFCYHGGMRETCFVERAARNLNWSTTRTENTAENARLHPLHDAYWRSKEVDLSAIDLPVFVVASWSDHGLHTRGTLEAYKAISSEQKWLLVHGQKKWRHYYTPENVVLQRQFFDHFLKGQPDTMAGWPKVRIQVRTQGSEGQWRDESEYPLARTDYRPLYLSAADGALVDNLPAAVSRMEYDSNDPAAAATFVHTFAAATELTGHFKLRLWVQSDDADDMDLFIALDKLDASGARVPFTFYALYDDGPLALGWLRASHRALDDARSTPWQPVHRHDAEDPLPRGEPVPLEIEIWPTSVRFDAGESLQLSVKGSDFFTEDRYNLAFARHEDLRNHGTHKLLSGGQYDSHLLVPNIAIGEGTPA</sequence>
<proteinExistence type="predicted"/>
<dbReference type="InterPro" id="IPR000383">
    <property type="entry name" value="Xaa-Pro-like_dom"/>
</dbReference>
<dbReference type="Gene3D" id="2.60.120.260">
    <property type="entry name" value="Galactose-binding domain-like"/>
    <property type="match status" value="1"/>
</dbReference>
<dbReference type="InterPro" id="IPR050585">
    <property type="entry name" value="Xaa-Pro_dipeptidyl-ppase/CocE"/>
</dbReference>
<dbReference type="SUPFAM" id="SSF49785">
    <property type="entry name" value="Galactose-binding domain-like"/>
    <property type="match status" value="1"/>
</dbReference>
<name>A0ABN5B4K3_9SPHN</name>
<dbReference type="InterPro" id="IPR029058">
    <property type="entry name" value="AB_hydrolase_fold"/>
</dbReference>
<dbReference type="InterPro" id="IPR005674">
    <property type="entry name" value="CocE/Ser_esterase"/>
</dbReference>
<dbReference type="RefSeq" id="WP_117352124.1">
    <property type="nucleotide sequence ID" value="NZ_CP020083.1"/>
</dbReference>
<accession>A0ABN5B4K3</accession>
<dbReference type="Proteomes" id="UP000258016">
    <property type="component" value="Chromosome"/>
</dbReference>